<evidence type="ECO:0000313" key="3">
    <source>
        <dbReference type="Proteomes" id="UP000634136"/>
    </source>
</evidence>
<reference evidence="2" key="1">
    <citation type="submission" date="2020-09" db="EMBL/GenBank/DDBJ databases">
        <title>Genome-Enabled Discovery of Anthraquinone Biosynthesis in Senna tora.</title>
        <authorList>
            <person name="Kang S.-H."/>
            <person name="Pandey R.P."/>
            <person name="Lee C.-M."/>
            <person name="Sim J.-S."/>
            <person name="Jeong J.-T."/>
            <person name="Choi B.-S."/>
            <person name="Jung M."/>
            <person name="Ginzburg D."/>
            <person name="Zhao K."/>
            <person name="Won S.Y."/>
            <person name="Oh T.-J."/>
            <person name="Yu Y."/>
            <person name="Kim N.-H."/>
            <person name="Lee O.R."/>
            <person name="Lee T.-H."/>
            <person name="Bashyal P."/>
            <person name="Kim T.-S."/>
            <person name="Lee W.-H."/>
            <person name="Kawkins C."/>
            <person name="Kim C.-K."/>
            <person name="Kim J.S."/>
            <person name="Ahn B.O."/>
            <person name="Rhee S.Y."/>
            <person name="Sohng J.K."/>
        </authorList>
    </citation>
    <scope>NUCLEOTIDE SEQUENCE</scope>
    <source>
        <tissue evidence="2">Leaf</tissue>
    </source>
</reference>
<evidence type="ECO:0000256" key="1">
    <source>
        <dbReference type="SAM" id="MobiDB-lite"/>
    </source>
</evidence>
<accession>A0A834SSR3</accession>
<dbReference type="AlphaFoldDB" id="A0A834SSR3"/>
<name>A0A834SSR3_9FABA</name>
<gene>
    <name evidence="2" type="ORF">G2W53_036017</name>
</gene>
<proteinExistence type="predicted"/>
<comment type="caution">
    <text evidence="2">The sequence shown here is derived from an EMBL/GenBank/DDBJ whole genome shotgun (WGS) entry which is preliminary data.</text>
</comment>
<dbReference type="EMBL" id="JAAIUW010000011">
    <property type="protein sequence ID" value="KAF7809274.1"/>
    <property type="molecule type" value="Genomic_DNA"/>
</dbReference>
<protein>
    <submittedName>
        <fullName evidence="2">Uncharacterized protein</fullName>
    </submittedName>
</protein>
<sequence>MLGTKASSKSLENVAFCAGPSLFPDLLERPPAIVVTPSEDPKTLKDCPLLANNTCIIRVNATAVQHISILPFPSKLLGLSNPAEPTSPSEYPEDPPPENLLTALSANRQRKLAIQERKRWKL</sequence>
<organism evidence="2 3">
    <name type="scientific">Senna tora</name>
    <dbReference type="NCBI Taxonomy" id="362788"/>
    <lineage>
        <taxon>Eukaryota</taxon>
        <taxon>Viridiplantae</taxon>
        <taxon>Streptophyta</taxon>
        <taxon>Embryophyta</taxon>
        <taxon>Tracheophyta</taxon>
        <taxon>Spermatophyta</taxon>
        <taxon>Magnoliopsida</taxon>
        <taxon>eudicotyledons</taxon>
        <taxon>Gunneridae</taxon>
        <taxon>Pentapetalae</taxon>
        <taxon>rosids</taxon>
        <taxon>fabids</taxon>
        <taxon>Fabales</taxon>
        <taxon>Fabaceae</taxon>
        <taxon>Caesalpinioideae</taxon>
        <taxon>Cassia clade</taxon>
        <taxon>Senna</taxon>
    </lineage>
</organism>
<dbReference type="Proteomes" id="UP000634136">
    <property type="component" value="Unassembled WGS sequence"/>
</dbReference>
<feature type="region of interest" description="Disordered" evidence="1">
    <location>
        <begin position="81"/>
        <end position="106"/>
    </location>
</feature>
<evidence type="ECO:0000313" key="2">
    <source>
        <dbReference type="EMBL" id="KAF7809274.1"/>
    </source>
</evidence>
<keyword evidence="3" id="KW-1185">Reference proteome</keyword>